<sequence length="826" mass="91053">MKKLFILFIAISAFQLNGQIEFQENIITEDSEAFRGIYSVDLDGDGDVDTITTSIINSGSNSKISWYENLDGLGNFGPQQVIEASIIAGVLEFGDIDGDGDVDIIWANTIDDKIVWLENINISNNSFSINEVNAQNYLYRVSLYDIDDDGDLDILASYAISSFTQINGLLWYENLDGLGDFSEHYISAEDSTKSKMFDIDSDGDLDIVTIDFFDFGAGWHENLDGLGNFGPYINFSGLNYVTSVDFGDIDGDNDFDVLLSSNNGNNLMWYENTDGLGAFLPHIIIGQNVDSTNEGILRDVDNDGDLDIISVLDEDNDIVWYENSLGDGVFSEKRIITQNLFNIRKIDVGDFNGDGDIDICAVSFPGALSVVWYDNLGLTSNQITGMITLDTNLDGCGNIDDISAANLLVVADNGIETIASFTLSNGTYTLFPSDEGTYNVSIVSDLLGYYTSVPEDQDVNFIGVGNTEVADFCLEPIVGVSDLSISMYPITDSRPGFTTFYKVVFSNLGPTILSGTVILEYDDTKLALIGTTPSTASQTNNTLTFDYSNLNPFENRDINISFDVLPPPIVNINDVLHFTATVTPIVDDATEENNTFDFSQVVIGSYDPNDINVIEGEQILLEDVDKYLHYIIRFQNTGTAPAIFVIVENQLDENLDWSTLQIESTSHDSEVEIIDGNKVKFIFNAIYLPSVDTNEVGSNGHIAYRIKPKSDLVIGDIIPNTADIFFDFNLPITTNTATTTIVETILNIDENLKSDVVLYPIPAKDVLNIHSKTNILQIQIISTSGQLVLGNKNQNNIKTSSLERGLYFVKATDENGNNFIRKIMKY</sequence>
<dbReference type="Pfam" id="PF24595">
    <property type="entry name" value="DUF7619"/>
    <property type="match status" value="1"/>
</dbReference>
<dbReference type="InterPro" id="IPR013517">
    <property type="entry name" value="FG-GAP"/>
</dbReference>
<gene>
    <name evidence="4" type="ORF">ULMS_21960</name>
</gene>
<dbReference type="RefSeq" id="WP_151894612.1">
    <property type="nucleotide sequence ID" value="NZ_BKCF01000004.1"/>
</dbReference>
<dbReference type="SUPFAM" id="SSF69318">
    <property type="entry name" value="Integrin alpha N-terminal domain"/>
    <property type="match status" value="1"/>
</dbReference>
<dbReference type="InterPro" id="IPR026444">
    <property type="entry name" value="Secre_tail"/>
</dbReference>
<evidence type="ECO:0000259" key="2">
    <source>
        <dbReference type="Pfam" id="PF18962"/>
    </source>
</evidence>
<proteinExistence type="predicted"/>
<reference evidence="4 5" key="1">
    <citation type="submission" date="2019-08" db="EMBL/GenBank/DDBJ databases">
        <title>Ulvibacter marinistellae sp. nov., isolated from a starfish, Patiria pectinifera.</title>
        <authorList>
            <person name="Kawano K."/>
            <person name="Ushijima N."/>
            <person name="Kihara M."/>
            <person name="Itoh H."/>
        </authorList>
    </citation>
    <scope>NUCLEOTIDE SEQUENCE [LARGE SCALE GENOMIC DNA]</scope>
    <source>
        <strain evidence="4 5">KK4</strain>
    </source>
</reference>
<keyword evidence="1" id="KW-0732">Signal</keyword>
<dbReference type="EMBL" id="BKCF01000004">
    <property type="protein sequence ID" value="GEQ86688.1"/>
    <property type="molecule type" value="Genomic_DNA"/>
</dbReference>
<evidence type="ECO:0000313" key="4">
    <source>
        <dbReference type="EMBL" id="GEQ86688.1"/>
    </source>
</evidence>
<dbReference type="InterPro" id="IPR055353">
    <property type="entry name" value="DUF7619"/>
</dbReference>
<protein>
    <submittedName>
        <fullName evidence="4">Uncharacterized protein</fullName>
    </submittedName>
</protein>
<evidence type="ECO:0000259" key="3">
    <source>
        <dbReference type="Pfam" id="PF24595"/>
    </source>
</evidence>
<dbReference type="PANTHER" id="PTHR44103:SF1">
    <property type="entry name" value="PROPROTEIN CONVERTASE P"/>
    <property type="match status" value="1"/>
</dbReference>
<organism evidence="4 5">
    <name type="scientific">Patiriisocius marinistellae</name>
    <dbReference type="NCBI Taxonomy" id="2494560"/>
    <lineage>
        <taxon>Bacteria</taxon>
        <taxon>Pseudomonadati</taxon>
        <taxon>Bacteroidota</taxon>
        <taxon>Flavobacteriia</taxon>
        <taxon>Flavobacteriales</taxon>
        <taxon>Flavobacteriaceae</taxon>
        <taxon>Patiriisocius</taxon>
    </lineage>
</organism>
<evidence type="ECO:0000256" key="1">
    <source>
        <dbReference type="ARBA" id="ARBA00022729"/>
    </source>
</evidence>
<feature type="domain" description="Secretion system C-terminal sorting" evidence="2">
    <location>
        <begin position="758"/>
        <end position="823"/>
    </location>
</feature>
<feature type="domain" description="DUF7619" evidence="3">
    <location>
        <begin position="607"/>
        <end position="740"/>
    </location>
</feature>
<dbReference type="NCBIfam" id="TIGR04183">
    <property type="entry name" value="Por_Secre_tail"/>
    <property type="match status" value="1"/>
</dbReference>
<dbReference type="AlphaFoldDB" id="A0A5J4FZ61"/>
<dbReference type="Proteomes" id="UP000326994">
    <property type="component" value="Unassembled WGS sequence"/>
</dbReference>
<dbReference type="InterPro" id="IPR028994">
    <property type="entry name" value="Integrin_alpha_N"/>
</dbReference>
<evidence type="ECO:0000313" key="5">
    <source>
        <dbReference type="Proteomes" id="UP000326994"/>
    </source>
</evidence>
<comment type="caution">
    <text evidence="4">The sequence shown here is derived from an EMBL/GenBank/DDBJ whole genome shotgun (WGS) entry which is preliminary data.</text>
</comment>
<accession>A0A5J4FZ61</accession>
<dbReference type="Pfam" id="PF18962">
    <property type="entry name" value="Por_Secre_tail"/>
    <property type="match status" value="1"/>
</dbReference>
<keyword evidence="5" id="KW-1185">Reference proteome</keyword>
<name>A0A5J4FZ61_9FLAO</name>
<dbReference type="Pfam" id="PF13517">
    <property type="entry name" value="FG-GAP_3"/>
    <property type="match status" value="2"/>
</dbReference>
<dbReference type="OrthoDB" id="1110367at2"/>
<dbReference type="PANTHER" id="PTHR44103">
    <property type="entry name" value="PROPROTEIN CONVERTASE P"/>
    <property type="match status" value="1"/>
</dbReference>